<proteinExistence type="inferred from homology"/>
<dbReference type="eggNOG" id="COG4771">
    <property type="taxonomic scope" value="Bacteria"/>
</dbReference>
<gene>
    <name evidence="9" type="ORF">MC45_02210</name>
</gene>
<dbReference type="Gene3D" id="2.40.170.20">
    <property type="entry name" value="TonB-dependent receptor, beta-barrel domain"/>
    <property type="match status" value="1"/>
</dbReference>
<feature type="region of interest" description="Disordered" evidence="5">
    <location>
        <begin position="24"/>
        <end position="44"/>
    </location>
</feature>
<feature type="chain" id="PRO_5001934137" evidence="6">
    <location>
        <begin position="23"/>
        <end position="933"/>
    </location>
</feature>
<evidence type="ECO:0000259" key="8">
    <source>
        <dbReference type="Pfam" id="PF07715"/>
    </source>
</evidence>
<keyword evidence="2 4" id="KW-0472">Membrane</keyword>
<comment type="similarity">
    <text evidence="4">Belongs to the TonB-dependent receptor family.</text>
</comment>
<evidence type="ECO:0000313" key="9">
    <source>
        <dbReference type="EMBL" id="AIT05409.1"/>
    </source>
</evidence>
<dbReference type="PANTHER" id="PTHR40980:SF3">
    <property type="entry name" value="TONB-DEPENDENT RECEPTOR-LIKE BETA-BARREL DOMAIN-CONTAINING PROTEIN"/>
    <property type="match status" value="1"/>
</dbReference>
<reference evidence="9 10" key="1">
    <citation type="submission" date="2014-09" db="EMBL/GenBank/DDBJ databases">
        <title>Using Illumina technology Improving SMRT sequencing Genome Assembly by RASTools.</title>
        <authorList>
            <person name="Zhou Y."/>
            <person name="Ma T."/>
            <person name="Liu T."/>
        </authorList>
    </citation>
    <scope>NUCLEOTIDE SEQUENCE [LARGE SCALE GENOMIC DNA]</scope>
    <source>
        <strain evidence="9 10">ATCC 55669</strain>
    </source>
</reference>
<dbReference type="GO" id="GO:0009279">
    <property type="term" value="C:cell outer membrane"/>
    <property type="evidence" value="ECO:0007669"/>
    <property type="project" value="UniProtKB-SubCell"/>
</dbReference>
<evidence type="ECO:0000256" key="4">
    <source>
        <dbReference type="RuleBase" id="RU003357"/>
    </source>
</evidence>
<dbReference type="Pfam" id="PF07715">
    <property type="entry name" value="Plug"/>
    <property type="match status" value="1"/>
</dbReference>
<sequence>MKAATFLLSVAPLALFAAPALAAPNGQTDSATPQGSETEERTGDQDIIVTGLRASLQSAQRIKQTSDSIVDALVAQDIGKLPDNQAAEALARLPGVQVTRYDDEATGVLVRGLPDVTSTYNGREIFTAQNRNVALQDFPAQALAGIEVYKSGTADLIEPGLAGLINVRSRRPLDFKGLFVGGGFRGTYNDQSKKYDPTGNILVSDRWTTPIGEIGILANVTYAQQQYRNAVRYNDQSVQKVSSLSPVTPATAGNQFYYPYSVGLYSSGGRRYRPSGNMALQWKPSDKFEVYFDGIYQGYRGRQATDWFAADLRGIDSVRGAPVISNVVLMPGRTDQAASLTKSGGVAPTAYRSTGADYTNTYQGAFGAIWHTDKAVLSTDLAYTSSEYGARSWSFDSAFANSPTVNAAFDVQDGSSFDFVGFDAKNPDNYIWRGYYESRGVAKGKGWQWRGDLVLDTEIEALPEIKFGFRYTDRDASANNGNRYAYTLPLNVPLASLPVGQLELIQNTFRGDAQKFTQYLMPTRDGIAGNVAALRTRSIAALRQLVALNPTDTGYRDALTKFLADDVPIQPYDQFYAKEQSYAAYAQSKYHFDIGSVGFDGTFGVRLVNTAGTYSGTSRIYNNDVETLTPQTIKQNYVDVLPNLSLRIKPLEQLQLRFAYTKTRTRPDFGTLNPALVITQNIAGGVVDPDSPLLNVNATGSGGNPDLKPLTSNNYDVSAEYYPTSTSSITFAAFYRDLFGFIGNYERQIQDPVFGVVRLSRPENAGKGKIKGFEVGGQTFFDFLPGALSGFGVQGNVTFINGRNALPEVLGVGTPLVRLTGVSKWSGNASVFYEKYGVTTRLSYNYRSDYISNYRQNTDGSQYTGVGVRAIKRLDYSLSYDVLKQVTLSFDVTNILAGPFKNFNNYTATRTYPVDVRYEGRYIGLGFRFRFGE</sequence>
<dbReference type="HOGENOM" id="CLU_006935_2_0_5"/>
<dbReference type="InterPro" id="IPR010104">
    <property type="entry name" value="TonB_rcpt_bac"/>
</dbReference>
<feature type="compositionally biased region" description="Polar residues" evidence="5">
    <location>
        <begin position="25"/>
        <end position="36"/>
    </location>
</feature>
<dbReference type="InterPro" id="IPR012910">
    <property type="entry name" value="Plug_dom"/>
</dbReference>
<dbReference type="KEGG" id="stax:MC45_02210"/>
<keyword evidence="4" id="KW-0798">TonB box</keyword>
<dbReference type="InterPro" id="IPR036942">
    <property type="entry name" value="Beta-barrel_TonB_sf"/>
</dbReference>
<evidence type="ECO:0000256" key="6">
    <source>
        <dbReference type="SAM" id="SignalP"/>
    </source>
</evidence>
<dbReference type="Proteomes" id="UP000033200">
    <property type="component" value="Chromosome"/>
</dbReference>
<feature type="domain" description="TonB-dependent receptor-like beta-barrel" evidence="7">
    <location>
        <begin position="401"/>
        <end position="895"/>
    </location>
</feature>
<keyword evidence="9" id="KW-0675">Receptor</keyword>
<dbReference type="InterPro" id="IPR000531">
    <property type="entry name" value="Beta-barrel_TonB"/>
</dbReference>
<evidence type="ECO:0000256" key="5">
    <source>
        <dbReference type="SAM" id="MobiDB-lite"/>
    </source>
</evidence>
<organism evidence="9 10">
    <name type="scientific">Sphingomonas taxi</name>
    <dbReference type="NCBI Taxonomy" id="1549858"/>
    <lineage>
        <taxon>Bacteria</taxon>
        <taxon>Pseudomonadati</taxon>
        <taxon>Pseudomonadota</taxon>
        <taxon>Alphaproteobacteria</taxon>
        <taxon>Sphingomonadales</taxon>
        <taxon>Sphingomonadaceae</taxon>
        <taxon>Sphingomonas</taxon>
    </lineage>
</organism>
<keyword evidence="3" id="KW-0998">Cell outer membrane</keyword>
<feature type="domain" description="TonB-dependent receptor plug" evidence="8">
    <location>
        <begin position="64"/>
        <end position="156"/>
    </location>
</feature>
<keyword evidence="6" id="KW-0732">Signal</keyword>
<name>A0A097ECV8_9SPHN</name>
<accession>A0A097ECV8</accession>
<evidence type="ECO:0000256" key="1">
    <source>
        <dbReference type="ARBA" id="ARBA00004442"/>
    </source>
</evidence>
<evidence type="ECO:0000256" key="2">
    <source>
        <dbReference type="ARBA" id="ARBA00023136"/>
    </source>
</evidence>
<dbReference type="eggNOG" id="COG1629">
    <property type="taxonomic scope" value="Bacteria"/>
</dbReference>
<dbReference type="SUPFAM" id="SSF56935">
    <property type="entry name" value="Porins"/>
    <property type="match status" value="1"/>
</dbReference>
<feature type="signal peptide" evidence="6">
    <location>
        <begin position="1"/>
        <end position="22"/>
    </location>
</feature>
<dbReference type="EMBL" id="CP009571">
    <property type="protein sequence ID" value="AIT05409.1"/>
    <property type="molecule type" value="Genomic_DNA"/>
</dbReference>
<evidence type="ECO:0000256" key="3">
    <source>
        <dbReference type="ARBA" id="ARBA00023237"/>
    </source>
</evidence>
<dbReference type="InterPro" id="IPR037066">
    <property type="entry name" value="Plug_dom_sf"/>
</dbReference>
<dbReference type="NCBIfam" id="TIGR01782">
    <property type="entry name" value="TonB-Xanth-Caul"/>
    <property type="match status" value="1"/>
</dbReference>
<evidence type="ECO:0000313" key="10">
    <source>
        <dbReference type="Proteomes" id="UP000033200"/>
    </source>
</evidence>
<dbReference type="STRING" id="1549858.MC45_02210"/>
<dbReference type="Pfam" id="PF00593">
    <property type="entry name" value="TonB_dep_Rec_b-barrel"/>
    <property type="match status" value="1"/>
</dbReference>
<dbReference type="RefSeq" id="WP_038658961.1">
    <property type="nucleotide sequence ID" value="NZ_CP009571.1"/>
</dbReference>
<protein>
    <submittedName>
        <fullName evidence="9">TonB-dependent receptor</fullName>
    </submittedName>
</protein>
<evidence type="ECO:0000259" key="7">
    <source>
        <dbReference type="Pfam" id="PF00593"/>
    </source>
</evidence>
<comment type="subcellular location">
    <subcellularLocation>
        <location evidence="1 4">Cell outer membrane</location>
    </subcellularLocation>
</comment>
<dbReference type="Gene3D" id="2.170.130.10">
    <property type="entry name" value="TonB-dependent receptor, plug domain"/>
    <property type="match status" value="1"/>
</dbReference>
<keyword evidence="10" id="KW-1185">Reference proteome</keyword>
<dbReference type="AlphaFoldDB" id="A0A097ECV8"/>
<dbReference type="PANTHER" id="PTHR40980">
    <property type="entry name" value="PLUG DOMAIN-CONTAINING PROTEIN"/>
    <property type="match status" value="1"/>
</dbReference>